<accession>A0ABC9W5H0</accession>
<reference evidence="1 2" key="1">
    <citation type="submission" date="2024-06" db="EMBL/GenBank/DDBJ databases">
        <title>The draft genome of Grus japonensis, version 3.</title>
        <authorList>
            <person name="Nabeshima K."/>
            <person name="Suzuki S."/>
            <person name="Onuma M."/>
        </authorList>
    </citation>
    <scope>NUCLEOTIDE SEQUENCE [LARGE SCALE GENOMIC DNA]</scope>
    <source>
        <strain evidence="1 2">451A</strain>
    </source>
</reference>
<keyword evidence="2" id="KW-1185">Reference proteome</keyword>
<gene>
    <name evidence="1" type="ORF">GRJ2_000522400</name>
</gene>
<name>A0ABC9W5H0_GRUJA</name>
<comment type="caution">
    <text evidence="1">The sequence shown here is derived from an EMBL/GenBank/DDBJ whole genome shotgun (WGS) entry which is preliminary data.</text>
</comment>
<organism evidence="1 2">
    <name type="scientific">Grus japonensis</name>
    <name type="common">Japanese crane</name>
    <name type="synonym">Red-crowned crane</name>
    <dbReference type="NCBI Taxonomy" id="30415"/>
    <lineage>
        <taxon>Eukaryota</taxon>
        <taxon>Metazoa</taxon>
        <taxon>Chordata</taxon>
        <taxon>Craniata</taxon>
        <taxon>Vertebrata</taxon>
        <taxon>Euteleostomi</taxon>
        <taxon>Archelosauria</taxon>
        <taxon>Archosauria</taxon>
        <taxon>Dinosauria</taxon>
        <taxon>Saurischia</taxon>
        <taxon>Theropoda</taxon>
        <taxon>Coelurosauria</taxon>
        <taxon>Aves</taxon>
        <taxon>Neognathae</taxon>
        <taxon>Neoaves</taxon>
        <taxon>Gruiformes</taxon>
        <taxon>Gruidae</taxon>
        <taxon>Grus</taxon>
    </lineage>
</organism>
<proteinExistence type="predicted"/>
<dbReference type="Proteomes" id="UP001623348">
    <property type="component" value="Unassembled WGS sequence"/>
</dbReference>
<dbReference type="AlphaFoldDB" id="A0ABC9W5H0"/>
<evidence type="ECO:0000313" key="1">
    <source>
        <dbReference type="EMBL" id="GAB0180571.1"/>
    </source>
</evidence>
<sequence length="158" mass="17806">MKSSWRPVTSNVPQGSILGPIQLNIFINNLDSVAECSLSKFSGDTKLGGVADRPEGCAAMQRDLDRLEKWADRNLVKFNNEKCKVLSLLRNNPSHQDMLEANWLESSFAEKDLRVLVDTKLTRSQQCTLVAKKANKKVNFKCTVTPAMPRTCRKHIQM</sequence>
<evidence type="ECO:0000313" key="2">
    <source>
        <dbReference type="Proteomes" id="UP001623348"/>
    </source>
</evidence>
<protein>
    <submittedName>
        <fullName evidence="1">Mitochondrial enolase superfamily member 1</fullName>
    </submittedName>
</protein>
<dbReference type="EMBL" id="BAAFJT010000001">
    <property type="protein sequence ID" value="GAB0180571.1"/>
    <property type="molecule type" value="Genomic_DNA"/>
</dbReference>
<dbReference type="PANTHER" id="PTHR33332">
    <property type="entry name" value="REVERSE TRANSCRIPTASE DOMAIN-CONTAINING PROTEIN"/>
    <property type="match status" value="1"/>
</dbReference>